<evidence type="ECO:0000256" key="1">
    <source>
        <dbReference type="ARBA" id="ARBA00022729"/>
    </source>
</evidence>
<evidence type="ECO:0000259" key="3">
    <source>
        <dbReference type="Pfam" id="PF18962"/>
    </source>
</evidence>
<gene>
    <name evidence="4" type="ORF">KXJ69_11350</name>
</gene>
<dbReference type="AlphaFoldDB" id="A0A9X1FQM2"/>
<accession>A0A9X1FQM2</accession>
<feature type="domain" description="Secretion system C-terminal sorting" evidence="3">
    <location>
        <begin position="621"/>
        <end position="695"/>
    </location>
</feature>
<dbReference type="Proteomes" id="UP001138686">
    <property type="component" value="Unassembled WGS sequence"/>
</dbReference>
<evidence type="ECO:0000259" key="2">
    <source>
        <dbReference type="Pfam" id="PF14870"/>
    </source>
</evidence>
<sequence length="696" mass="79237">MNKNYYFIFLFFFSFGLLSQNWDVINPKPSYNTPTDIYFVDNSNGFILNDKELLSTSDSGANWQIKLRILSGNDFDFYNSYSYIVGKNGYILKSIDYGDNWSEIQTVYNNTFNSVSIVDADTVFISGFINSNNSLLIRSFDGGNSWETMNFPSNTPVHSIFFSSNLVGHAACSDGRILKTTDGGNNWFLSEQGTTTYDFTNLYFYSESIGYALRQYGGIYKTLDGGSSWFLFLETFEEIYSLHFIDENIGYFSGEDGLIIKTIDGGNTWEDISFVYLISYSNMTGIYFVDENNGFVTGERGRIAKTNNAGNSWNLYSFNYEHVEIVDFINSEVGYVKMDNKIYKTIDGGNTWNDTELPSTIVNLSGFDFIDENIGFASSYRSSIYKTIDGGENWELITGTFGINNNYPGSYEVKFIDHNVGFVCGSLNSGASGLFKTLDGGENWEEIAKYDFYNLQMLNSNVGFAHEQFFNHRKLYKTLDGGYNWFTLYEAAHEINSFHFVNEQIGFLVGYNGMVEKTVDGGENWSQLNIPHEYYDIVEFYSESYGFVVDSYGKIYITLDGGENWEESLDGGVVGGTHTILDMNFTEEVLYAGGNWGKIIKYDINSLGIENFNIGKERFNIYPNPGEGLVWLESNSLNFIDYLELYDFAGGKIRELSIERQQGRIKINFSDLETGFYILKINLIDENFITKKIIIK</sequence>
<dbReference type="PANTHER" id="PTHR47199:SF2">
    <property type="entry name" value="PHOTOSYSTEM II STABILITY_ASSEMBLY FACTOR HCF136, CHLOROPLASTIC"/>
    <property type="match status" value="1"/>
</dbReference>
<dbReference type="InterPro" id="IPR026444">
    <property type="entry name" value="Secre_tail"/>
</dbReference>
<evidence type="ECO:0000313" key="4">
    <source>
        <dbReference type="EMBL" id="MBW2938707.1"/>
    </source>
</evidence>
<dbReference type="InterPro" id="IPR028203">
    <property type="entry name" value="PSII_CF48-like_dom"/>
</dbReference>
<dbReference type="RefSeq" id="WP_219053237.1">
    <property type="nucleotide sequence ID" value="NZ_JAHWDP010000005.1"/>
</dbReference>
<evidence type="ECO:0000313" key="5">
    <source>
        <dbReference type="Proteomes" id="UP001138686"/>
    </source>
</evidence>
<feature type="domain" description="Photosynthesis system II assembly factor Ycf48/Hcf136-like" evidence="2">
    <location>
        <begin position="19"/>
        <end position="105"/>
    </location>
</feature>
<comment type="caution">
    <text evidence="4">The sequence shown here is derived from an EMBL/GenBank/DDBJ whole genome shotgun (WGS) entry which is preliminary data.</text>
</comment>
<dbReference type="Pfam" id="PF18962">
    <property type="entry name" value="Por_Secre_tail"/>
    <property type="match status" value="1"/>
</dbReference>
<dbReference type="EMBL" id="JAHWDP010000005">
    <property type="protein sequence ID" value="MBW2938707.1"/>
    <property type="molecule type" value="Genomic_DNA"/>
</dbReference>
<keyword evidence="5" id="KW-1185">Reference proteome</keyword>
<protein>
    <submittedName>
        <fullName evidence="4">T9SS type A sorting domain-containing protein</fullName>
    </submittedName>
</protein>
<name>A0A9X1FQM2_9FLAO</name>
<proteinExistence type="predicted"/>
<dbReference type="PANTHER" id="PTHR47199">
    <property type="entry name" value="PHOTOSYSTEM II STABILITY/ASSEMBLY FACTOR HCF136, CHLOROPLASTIC"/>
    <property type="match status" value="1"/>
</dbReference>
<dbReference type="NCBIfam" id="TIGR04183">
    <property type="entry name" value="Por_Secre_tail"/>
    <property type="match status" value="1"/>
</dbReference>
<dbReference type="Pfam" id="PF14870">
    <property type="entry name" value="PSII_BNR"/>
    <property type="match status" value="2"/>
</dbReference>
<feature type="domain" description="Photosynthesis system II assembly factor Ycf48/Hcf136-like" evidence="2">
    <location>
        <begin position="281"/>
        <end position="395"/>
    </location>
</feature>
<keyword evidence="1" id="KW-0732">Signal</keyword>
<organism evidence="4 5">
    <name type="scientific">Halomarinibacterium sedimenti</name>
    <dbReference type="NCBI Taxonomy" id="2857106"/>
    <lineage>
        <taxon>Bacteria</taxon>
        <taxon>Pseudomonadati</taxon>
        <taxon>Bacteroidota</taxon>
        <taxon>Flavobacteriia</taxon>
        <taxon>Flavobacteriales</taxon>
        <taxon>Flavobacteriaceae</taxon>
        <taxon>Halomarinibacterium</taxon>
    </lineage>
</organism>
<reference evidence="4" key="1">
    <citation type="submission" date="2021-07" db="EMBL/GenBank/DDBJ databases">
        <title>Aureisphaera sp. CAU 1614 isolated from sea sediment.</title>
        <authorList>
            <person name="Kim W."/>
        </authorList>
    </citation>
    <scope>NUCLEOTIDE SEQUENCE</scope>
    <source>
        <strain evidence="4">CAU 1614</strain>
    </source>
</reference>